<evidence type="ECO:0000313" key="4">
    <source>
        <dbReference type="Proteomes" id="UP000306584"/>
    </source>
</evidence>
<evidence type="ECO:0000256" key="1">
    <source>
        <dbReference type="SAM" id="MobiDB-lite"/>
    </source>
</evidence>
<dbReference type="EMBL" id="QZBD01000254">
    <property type="protein sequence ID" value="THY22818.1"/>
    <property type="molecule type" value="Genomic_DNA"/>
</dbReference>
<dbReference type="Pfam" id="PF24494">
    <property type="entry name" value="DUF7587"/>
    <property type="match status" value="1"/>
</dbReference>
<accession>A0A4S9L257</accession>
<dbReference type="InterPro" id="IPR056009">
    <property type="entry name" value="DUF7587"/>
</dbReference>
<sequence>MEVYDMTRSEFVDNTDGHVRGHKYIYSEFSSWSQSPYFPFNYAMNLKKQYPQSKGIHIAIMDTERLVTTNPAFHVRALGKIFEEFEPDFAEEYLVHGAVRGEFYNAVPLDSLFERGLLKHLPDLITSEHPLANPGSTQRLLRETPFEIGELHDLKQIGLLILGGNEEVPLEWAASRTIFCDGVYPEGYEANQQMVNVMRALHEYAWGKGARSRERIAAIIMDPNSEDSSSDDDFDPEESGWDADSHSDEEGIVSSMSSLIMNPMAHMNSREIDHPQPMSIQKLPSPRPLVPNGKPRKRARLSVLSFGLVPTPWGHLPTRSVPPSSISSPYALWATDYYESGMGMANTEVTDLYAASKESQSTILHPDKIKHACVTGHLVATWCVSKFNYRRLSYYKKLEFWLVPSLINVRGEN</sequence>
<gene>
    <name evidence="3" type="ORF">D6D01_06177</name>
</gene>
<dbReference type="AlphaFoldDB" id="A0A4S9L257"/>
<feature type="domain" description="DUF7587" evidence="2">
    <location>
        <begin position="5"/>
        <end position="100"/>
    </location>
</feature>
<comment type="caution">
    <text evidence="3">The sequence shown here is derived from an EMBL/GenBank/DDBJ whole genome shotgun (WGS) entry which is preliminary data.</text>
</comment>
<feature type="compositionally biased region" description="Acidic residues" evidence="1">
    <location>
        <begin position="224"/>
        <end position="241"/>
    </location>
</feature>
<evidence type="ECO:0000259" key="2">
    <source>
        <dbReference type="Pfam" id="PF24494"/>
    </source>
</evidence>
<name>A0A4S9L257_AURPU</name>
<feature type="region of interest" description="Disordered" evidence="1">
    <location>
        <begin position="221"/>
        <end position="248"/>
    </location>
</feature>
<proteinExistence type="predicted"/>
<reference evidence="3 4" key="1">
    <citation type="submission" date="2018-10" db="EMBL/GenBank/DDBJ databases">
        <title>Fifty Aureobasidium pullulans genomes reveal a recombining polyextremotolerant generalist.</title>
        <authorList>
            <person name="Gostincar C."/>
            <person name="Turk M."/>
            <person name="Zajc J."/>
            <person name="Gunde-Cimerman N."/>
        </authorList>
    </citation>
    <scope>NUCLEOTIDE SEQUENCE [LARGE SCALE GENOMIC DNA]</scope>
    <source>
        <strain evidence="3 4">EXF-6604</strain>
    </source>
</reference>
<organism evidence="3 4">
    <name type="scientific">Aureobasidium pullulans</name>
    <name type="common">Black yeast</name>
    <name type="synonym">Pullularia pullulans</name>
    <dbReference type="NCBI Taxonomy" id="5580"/>
    <lineage>
        <taxon>Eukaryota</taxon>
        <taxon>Fungi</taxon>
        <taxon>Dikarya</taxon>
        <taxon>Ascomycota</taxon>
        <taxon>Pezizomycotina</taxon>
        <taxon>Dothideomycetes</taxon>
        <taxon>Dothideomycetidae</taxon>
        <taxon>Dothideales</taxon>
        <taxon>Saccotheciaceae</taxon>
        <taxon>Aureobasidium</taxon>
    </lineage>
</organism>
<evidence type="ECO:0000313" key="3">
    <source>
        <dbReference type="EMBL" id="THY22818.1"/>
    </source>
</evidence>
<dbReference type="Proteomes" id="UP000306584">
    <property type="component" value="Unassembled WGS sequence"/>
</dbReference>
<protein>
    <recommendedName>
        <fullName evidence="2">DUF7587 domain-containing protein</fullName>
    </recommendedName>
</protein>